<dbReference type="OrthoDB" id="1046782at2759"/>
<dbReference type="SUPFAM" id="SSF51126">
    <property type="entry name" value="Pectin lyase-like"/>
    <property type="match status" value="2"/>
</dbReference>
<dbReference type="Pfam" id="PF12708">
    <property type="entry name" value="Pect-lyase_RHGA_epim"/>
    <property type="match status" value="2"/>
</dbReference>
<evidence type="ECO:0000313" key="2">
    <source>
        <dbReference type="EMBL" id="PKI85512.1"/>
    </source>
</evidence>
<proteinExistence type="predicted"/>
<dbReference type="CDD" id="cd23668">
    <property type="entry name" value="GH55_beta13glucanase-like"/>
    <property type="match status" value="1"/>
</dbReference>
<reference evidence="2 3" key="1">
    <citation type="submission" date="2017-10" db="EMBL/GenBank/DDBJ databases">
        <title>A novel species of cold-tolerant Malassezia isolated from bats.</title>
        <authorList>
            <person name="Lorch J.M."/>
            <person name="Palmer J.M."/>
            <person name="Vanderwolf K.J."/>
            <person name="Schmidt K.Z."/>
            <person name="Verant M.L."/>
            <person name="Weller T.J."/>
            <person name="Blehert D.S."/>
        </authorList>
    </citation>
    <scope>NUCLEOTIDE SEQUENCE [LARGE SCALE GENOMIC DNA]</scope>
    <source>
        <strain evidence="2 3">NWHC:44797-103</strain>
    </source>
</reference>
<feature type="domain" description="Rhamnogalacturonase A/B/Epimerase-like pectate lyase" evidence="1">
    <location>
        <begin position="10"/>
        <end position="220"/>
    </location>
</feature>
<protein>
    <recommendedName>
        <fullName evidence="1">Rhamnogalacturonase A/B/Epimerase-like pectate lyase domain-containing protein</fullName>
    </recommendedName>
</protein>
<gene>
    <name evidence="2" type="ORF">MVES_000699</name>
</gene>
<dbReference type="STRING" id="2020962.A0A2N1JG32"/>
<dbReference type="InterPro" id="IPR012334">
    <property type="entry name" value="Pectin_lyas_fold"/>
</dbReference>
<accession>A0A2N1JG32</accession>
<sequence>MHIFIPYLETGHADDTAAINRAIQDAERTGSKADSSTVAPALVYLPPGRYRVSRPIIAYYNTHILGDPMDRPTLVPFPHFEGIAVIDENPYEPGGRNWYIPQNNFFRSVANLVIDLTEMPQHTGTGIHHQVSQSTGLSNIHFEMRIGGNTQQQGVFMENGSGGFMSDLSFTGGRFGAWLGNQQFTVRNARFRQCKTAICQHWNWAWTYMDIDIEHCQVGLEMLGMLPDKQGVGSLILSDWYVRETQVAVQLELAYTGRLVLDAFHIENVPAIVQEMGQTPLLASNSSKEHISFWLKCPSTAGTKQWEGLKVIDNASGAFYAGFPNPSPKRPSGLVDPQGRWFGQEKPQFASVPAPSIISVRTEGAKGDGVTNDTVALQATLIKHVGSVIYVPYGVYLLRDTLHIPIGTKLVGEAQSMFVGTGIMFDDAQKPRPVIRVGSPGEVGDLVICDLIFTTRGPAAGAVVVEWNVREKTQGSVAMFDTHIRIGGTQGTNLELDTCGKDKPLHELPRASFLNLHLTKKSSGYFQNVWIWTADHELDQGAPEQLNILSGRGVLIESQGPVWMYGTASEHQLLYQYSLVNAHNVILAMIQTESPYFQGQHFAPASVCEVRSKSYPDPDCAKRYDSQGAYNQEQEDRAVGLHIENCQDIYVYGAGMYSFFDSYAQDTLPEHACQRRLCTIDDGHGESSRIWMLNMATVGSEILLSVDGRDYYPEKPFREGFCSTATMCLIDSTAQEKIAGWGLWLTAAVYMSRLGHTERIPLGSAMAPGRTLTDVAEQVVSEQKKHVPDEQKLA</sequence>
<dbReference type="GO" id="GO:0004650">
    <property type="term" value="F:polygalacturonase activity"/>
    <property type="evidence" value="ECO:0007669"/>
    <property type="project" value="InterPro"/>
</dbReference>
<dbReference type="InterPro" id="IPR039279">
    <property type="entry name" value="QRT3-like"/>
</dbReference>
<keyword evidence="3" id="KW-1185">Reference proteome</keyword>
<dbReference type="EMBL" id="KZ454987">
    <property type="protein sequence ID" value="PKI85512.1"/>
    <property type="molecule type" value="Genomic_DNA"/>
</dbReference>
<dbReference type="InterPro" id="IPR024535">
    <property type="entry name" value="RHGA/B-epi-like_pectate_lyase"/>
</dbReference>
<dbReference type="Gene3D" id="2.160.20.10">
    <property type="entry name" value="Single-stranded right-handed beta-helix, Pectin lyase-like"/>
    <property type="match status" value="2"/>
</dbReference>
<evidence type="ECO:0000259" key="1">
    <source>
        <dbReference type="Pfam" id="PF12708"/>
    </source>
</evidence>
<name>A0A2N1JG32_9BASI</name>
<dbReference type="InterPro" id="IPR011050">
    <property type="entry name" value="Pectin_lyase_fold/virulence"/>
</dbReference>
<dbReference type="AlphaFoldDB" id="A0A2N1JG32"/>
<organism evidence="2 3">
    <name type="scientific">Malassezia vespertilionis</name>
    <dbReference type="NCBI Taxonomy" id="2020962"/>
    <lineage>
        <taxon>Eukaryota</taxon>
        <taxon>Fungi</taxon>
        <taxon>Dikarya</taxon>
        <taxon>Basidiomycota</taxon>
        <taxon>Ustilaginomycotina</taxon>
        <taxon>Malasseziomycetes</taxon>
        <taxon>Malasseziales</taxon>
        <taxon>Malasseziaceae</taxon>
        <taxon>Malassezia</taxon>
    </lineage>
</organism>
<dbReference type="Proteomes" id="UP000232875">
    <property type="component" value="Unassembled WGS sequence"/>
</dbReference>
<dbReference type="PANTHER" id="PTHR33928">
    <property type="entry name" value="POLYGALACTURONASE QRT3"/>
    <property type="match status" value="1"/>
</dbReference>
<feature type="domain" description="Rhamnogalacturonase A/B/Epimerase-like pectate lyase" evidence="1">
    <location>
        <begin position="358"/>
        <end position="419"/>
    </location>
</feature>
<dbReference type="PANTHER" id="PTHR33928:SF2">
    <property type="entry name" value="PECTATE LYASE SUPERFAMILY PROTEIN DOMAIN-CONTAINING PROTEIN-RELATED"/>
    <property type="match status" value="1"/>
</dbReference>
<evidence type="ECO:0000313" key="3">
    <source>
        <dbReference type="Proteomes" id="UP000232875"/>
    </source>
</evidence>